<protein>
    <submittedName>
        <fullName evidence="2">Uncharacterized protein</fullName>
    </submittedName>
</protein>
<gene>
    <name evidence="2" type="ORF">EG028_00605</name>
</gene>
<reference evidence="3" key="1">
    <citation type="submission" date="2018-11" db="EMBL/GenBank/DDBJ databases">
        <title>Chitinophaga lutea sp.nov., isolate from arsenic contaminated soil.</title>
        <authorList>
            <person name="Zong Y."/>
        </authorList>
    </citation>
    <scope>NUCLEOTIDE SEQUENCE [LARGE SCALE GENOMIC DNA]</scope>
    <source>
        <strain evidence="3">YLT18</strain>
    </source>
</reference>
<evidence type="ECO:0000256" key="1">
    <source>
        <dbReference type="SAM" id="MobiDB-lite"/>
    </source>
</evidence>
<evidence type="ECO:0000313" key="3">
    <source>
        <dbReference type="Proteomes" id="UP000279089"/>
    </source>
</evidence>
<feature type="compositionally biased region" description="Basic residues" evidence="1">
    <location>
        <begin position="233"/>
        <end position="244"/>
    </location>
</feature>
<name>A0A3N4N5D3_9BACT</name>
<accession>A0A3N4N5D3</accession>
<organism evidence="2 3">
    <name type="scientific">Chitinophaga barathri</name>
    <dbReference type="NCBI Taxonomy" id="1647451"/>
    <lineage>
        <taxon>Bacteria</taxon>
        <taxon>Pseudomonadati</taxon>
        <taxon>Bacteroidota</taxon>
        <taxon>Chitinophagia</taxon>
        <taxon>Chitinophagales</taxon>
        <taxon>Chitinophagaceae</taxon>
        <taxon>Chitinophaga</taxon>
    </lineage>
</organism>
<evidence type="ECO:0000313" key="2">
    <source>
        <dbReference type="EMBL" id="RPD42833.1"/>
    </source>
</evidence>
<dbReference type="RefSeq" id="WP_123864487.1">
    <property type="nucleotide sequence ID" value="NZ_QXZY01000001.1"/>
</dbReference>
<sequence length="262" mass="28941">MGKQQTLLQFTGRVGDMIGYRRGGRYFMRTAPEKVNQSEATKAAGRLFGAASACGKYIREAVMPALDISYDTSVVNRLNSLLYREALTNPDWKDLSTLTGFSFSRYTRLGDILRGTPRIQRDYHGNILVLLDHPGSLNKTPPKATHIAIKAIAMNPAQRKDAVATEPVLIDLRNPPQELTLTIPYAAQDAAAVILEVIFVTKENGVHYPIRNRRFYAAEVVSVIETVAAKPKRSYGRPGIKKLHGQAPARTGRKKGGSPPRE</sequence>
<dbReference type="EMBL" id="RMBX01000001">
    <property type="protein sequence ID" value="RPD42833.1"/>
    <property type="molecule type" value="Genomic_DNA"/>
</dbReference>
<feature type="region of interest" description="Disordered" evidence="1">
    <location>
        <begin position="233"/>
        <end position="262"/>
    </location>
</feature>
<dbReference type="AlphaFoldDB" id="A0A3N4N5D3"/>
<proteinExistence type="predicted"/>
<comment type="caution">
    <text evidence="2">The sequence shown here is derived from an EMBL/GenBank/DDBJ whole genome shotgun (WGS) entry which is preliminary data.</text>
</comment>
<keyword evidence="3" id="KW-1185">Reference proteome</keyword>
<dbReference type="Proteomes" id="UP000279089">
    <property type="component" value="Unassembled WGS sequence"/>
</dbReference>